<protein>
    <submittedName>
        <fullName evidence="8">Thioredoxin domain-containing protein</fullName>
    </submittedName>
</protein>
<gene>
    <name evidence="8" type="ORF">J4G33_10450</name>
</gene>
<reference evidence="8" key="1">
    <citation type="submission" date="2021-03" db="EMBL/GenBank/DDBJ databases">
        <title>Actinotalea soli sp. nov., isolated from soil.</title>
        <authorList>
            <person name="Ping W."/>
            <person name="Zhang J."/>
        </authorList>
    </citation>
    <scope>NUCLEOTIDE SEQUENCE</scope>
    <source>
        <strain evidence="8">BY-33</strain>
    </source>
</reference>
<dbReference type="PANTHER" id="PTHR13887">
    <property type="entry name" value="GLUTATHIONE S-TRANSFERASE KAPPA"/>
    <property type="match status" value="1"/>
</dbReference>
<evidence type="ECO:0000256" key="3">
    <source>
        <dbReference type="ARBA" id="ARBA00023002"/>
    </source>
</evidence>
<evidence type="ECO:0000256" key="1">
    <source>
        <dbReference type="ARBA" id="ARBA00005791"/>
    </source>
</evidence>
<evidence type="ECO:0000256" key="4">
    <source>
        <dbReference type="ARBA" id="ARBA00023157"/>
    </source>
</evidence>
<proteinExistence type="inferred from homology"/>
<dbReference type="EMBL" id="JAGEMK010000004">
    <property type="protein sequence ID" value="MBO1752220.1"/>
    <property type="molecule type" value="Genomic_DNA"/>
</dbReference>
<keyword evidence="6" id="KW-0472">Membrane</keyword>
<accession>A0A939LT47</accession>
<dbReference type="GO" id="GO:0016491">
    <property type="term" value="F:oxidoreductase activity"/>
    <property type="evidence" value="ECO:0007669"/>
    <property type="project" value="UniProtKB-KW"/>
</dbReference>
<evidence type="ECO:0000256" key="5">
    <source>
        <dbReference type="ARBA" id="ARBA00023284"/>
    </source>
</evidence>
<keyword evidence="2" id="KW-0732">Signal</keyword>
<dbReference type="AlphaFoldDB" id="A0A939LT47"/>
<evidence type="ECO:0000259" key="7">
    <source>
        <dbReference type="Pfam" id="PF13462"/>
    </source>
</evidence>
<dbReference type="SUPFAM" id="SSF52833">
    <property type="entry name" value="Thioredoxin-like"/>
    <property type="match status" value="1"/>
</dbReference>
<dbReference type="Gene3D" id="3.40.30.10">
    <property type="entry name" value="Glutaredoxin"/>
    <property type="match status" value="1"/>
</dbReference>
<keyword evidence="5" id="KW-0676">Redox-active center</keyword>
<comment type="caution">
    <text evidence="8">The sequence shown here is derived from an EMBL/GenBank/DDBJ whole genome shotgun (WGS) entry which is preliminary data.</text>
</comment>
<keyword evidence="6" id="KW-0812">Transmembrane</keyword>
<keyword evidence="9" id="KW-1185">Reference proteome</keyword>
<sequence>MSTQSKQQRREEARAQALRRRQEQERAASRQRVLLITLVLVGLVVIGGVVVWILSNQPDPAPDFSEVEDPLGSVSAPASSTAEGGILVGADGVAGSTEGSAEDAVTVTIYSDFLCPVCATFEQTNGPVLEELRATGDVVVDYRPVSILDRAAAGSQYATRAATAVALVADQDPEAFVAFHDALFANQPTEGGTGLSDEEIADLARGSGVDDAVADQIADGSYFSWGEDSYASWVAAATAQATRDFEQFGTPTVLVDGQNLADLGVDWRIEGALELTVEEARG</sequence>
<feature type="transmembrane region" description="Helical" evidence="6">
    <location>
        <begin position="33"/>
        <end position="54"/>
    </location>
</feature>
<evidence type="ECO:0000313" key="8">
    <source>
        <dbReference type="EMBL" id="MBO1752220.1"/>
    </source>
</evidence>
<keyword evidence="6" id="KW-1133">Transmembrane helix</keyword>
<evidence type="ECO:0000313" key="9">
    <source>
        <dbReference type="Proteomes" id="UP000664209"/>
    </source>
</evidence>
<evidence type="ECO:0000256" key="6">
    <source>
        <dbReference type="SAM" id="Phobius"/>
    </source>
</evidence>
<name>A0A939LT47_9CELL</name>
<keyword evidence="4" id="KW-1015">Disulfide bond</keyword>
<dbReference type="Pfam" id="PF13462">
    <property type="entry name" value="Thioredoxin_4"/>
    <property type="match status" value="1"/>
</dbReference>
<dbReference type="PANTHER" id="PTHR13887:SF14">
    <property type="entry name" value="DISULFIDE BOND FORMATION PROTEIN D"/>
    <property type="match status" value="1"/>
</dbReference>
<dbReference type="InterPro" id="IPR036249">
    <property type="entry name" value="Thioredoxin-like_sf"/>
</dbReference>
<dbReference type="Proteomes" id="UP000664209">
    <property type="component" value="Unassembled WGS sequence"/>
</dbReference>
<dbReference type="InterPro" id="IPR012336">
    <property type="entry name" value="Thioredoxin-like_fold"/>
</dbReference>
<comment type="similarity">
    <text evidence="1">Belongs to the thioredoxin family. DsbA subfamily.</text>
</comment>
<feature type="domain" description="Thioredoxin-like fold" evidence="7">
    <location>
        <begin position="99"/>
        <end position="261"/>
    </location>
</feature>
<evidence type="ECO:0000256" key="2">
    <source>
        <dbReference type="ARBA" id="ARBA00022729"/>
    </source>
</evidence>
<dbReference type="RefSeq" id="WP_208055898.1">
    <property type="nucleotide sequence ID" value="NZ_JAGEMK010000004.1"/>
</dbReference>
<keyword evidence="3" id="KW-0560">Oxidoreductase</keyword>
<dbReference type="CDD" id="cd02972">
    <property type="entry name" value="DsbA_family"/>
    <property type="match status" value="1"/>
</dbReference>
<organism evidence="8 9">
    <name type="scientific">Actinotalea soli</name>
    <dbReference type="NCBI Taxonomy" id="2819234"/>
    <lineage>
        <taxon>Bacteria</taxon>
        <taxon>Bacillati</taxon>
        <taxon>Actinomycetota</taxon>
        <taxon>Actinomycetes</taxon>
        <taxon>Micrococcales</taxon>
        <taxon>Cellulomonadaceae</taxon>
        <taxon>Actinotalea</taxon>
    </lineage>
</organism>